<dbReference type="FunFam" id="3.40.50.720:FF:000084">
    <property type="entry name" value="Short-chain dehydrogenase reductase"/>
    <property type="match status" value="1"/>
</dbReference>
<keyword evidence="2" id="KW-0560">Oxidoreductase</keyword>
<evidence type="ECO:0000256" key="2">
    <source>
        <dbReference type="ARBA" id="ARBA00023002"/>
    </source>
</evidence>
<dbReference type="PRINTS" id="PR00080">
    <property type="entry name" value="SDRFAMILY"/>
</dbReference>
<dbReference type="InterPro" id="IPR002347">
    <property type="entry name" value="SDR_fam"/>
</dbReference>
<evidence type="ECO:0000313" key="3">
    <source>
        <dbReference type="EMBL" id="MBD2861932.1"/>
    </source>
</evidence>
<proteinExistence type="inferred from homology"/>
<sequence length="250" mass="27069">MSMLDNKVVLITGGLGALGRSAARMFLARGAAVFLCDRASLAAFPEIGALEAQYGDKRFAFMQADLCDERQVMDVVAEVERRFGRLNGTYHNVFANVWKPALEITLTEWEDTIRGTLTSTFLVNKYALALMIRSGGGSIVNTSSILGEIVSEGCLAYGAGKAAIHQFTKVLAADYASNGIRANVLVPGDFRAKEDFARQSEKEKEAIRSRTWLGRSGSADEINEMAAFLLSDASSYITGSIYKVDGGFHA</sequence>
<organism evidence="3 4">
    <name type="scientific">Paenibacillus oceani</name>
    <dbReference type="NCBI Taxonomy" id="2772510"/>
    <lineage>
        <taxon>Bacteria</taxon>
        <taxon>Bacillati</taxon>
        <taxon>Bacillota</taxon>
        <taxon>Bacilli</taxon>
        <taxon>Bacillales</taxon>
        <taxon>Paenibacillaceae</taxon>
        <taxon>Paenibacillus</taxon>
    </lineage>
</organism>
<keyword evidence="4" id="KW-1185">Reference proteome</keyword>
<dbReference type="GO" id="GO:0008206">
    <property type="term" value="P:bile acid metabolic process"/>
    <property type="evidence" value="ECO:0007669"/>
    <property type="project" value="UniProtKB-ARBA"/>
</dbReference>
<dbReference type="CDD" id="cd05233">
    <property type="entry name" value="SDR_c"/>
    <property type="match status" value="1"/>
</dbReference>
<dbReference type="EMBL" id="JACXJA010000007">
    <property type="protein sequence ID" value="MBD2861932.1"/>
    <property type="molecule type" value="Genomic_DNA"/>
</dbReference>
<dbReference type="InterPro" id="IPR036291">
    <property type="entry name" value="NAD(P)-bd_dom_sf"/>
</dbReference>
<reference evidence="3" key="1">
    <citation type="submission" date="2020-09" db="EMBL/GenBank/DDBJ databases">
        <title>A novel bacterium of genus Paenibacillus, isolated from South China Sea.</title>
        <authorList>
            <person name="Huang H."/>
            <person name="Mo K."/>
            <person name="Hu Y."/>
        </authorList>
    </citation>
    <scope>NUCLEOTIDE SEQUENCE</scope>
    <source>
        <strain evidence="3">IB182363</strain>
    </source>
</reference>
<dbReference type="GO" id="GO:0016491">
    <property type="term" value="F:oxidoreductase activity"/>
    <property type="evidence" value="ECO:0007669"/>
    <property type="project" value="UniProtKB-KW"/>
</dbReference>
<dbReference type="SUPFAM" id="SSF51735">
    <property type="entry name" value="NAD(P)-binding Rossmann-fold domains"/>
    <property type="match status" value="1"/>
</dbReference>
<dbReference type="InterPro" id="IPR020904">
    <property type="entry name" value="Sc_DH/Rdtase_CS"/>
</dbReference>
<dbReference type="PANTHER" id="PTHR24321">
    <property type="entry name" value="DEHYDROGENASES, SHORT CHAIN"/>
    <property type="match status" value="1"/>
</dbReference>
<dbReference type="Proteomes" id="UP000639396">
    <property type="component" value="Unassembled WGS sequence"/>
</dbReference>
<protein>
    <submittedName>
        <fullName evidence="3">SDR family oxidoreductase</fullName>
    </submittedName>
</protein>
<dbReference type="Gene3D" id="3.40.50.720">
    <property type="entry name" value="NAD(P)-binding Rossmann-like Domain"/>
    <property type="match status" value="1"/>
</dbReference>
<comment type="caution">
    <text evidence="3">The sequence shown here is derived from an EMBL/GenBank/DDBJ whole genome shotgun (WGS) entry which is preliminary data.</text>
</comment>
<dbReference type="PANTHER" id="PTHR24321:SF8">
    <property type="entry name" value="ESTRADIOL 17-BETA-DEHYDROGENASE 8-RELATED"/>
    <property type="match status" value="1"/>
</dbReference>
<name>A0A927GZC0_9BACL</name>
<evidence type="ECO:0000313" key="4">
    <source>
        <dbReference type="Proteomes" id="UP000639396"/>
    </source>
</evidence>
<accession>A0A927GZC0</accession>
<dbReference type="AlphaFoldDB" id="A0A927GZC0"/>
<dbReference type="PRINTS" id="PR00081">
    <property type="entry name" value="GDHRDH"/>
</dbReference>
<dbReference type="Pfam" id="PF13561">
    <property type="entry name" value="adh_short_C2"/>
    <property type="match status" value="1"/>
</dbReference>
<evidence type="ECO:0000256" key="1">
    <source>
        <dbReference type="ARBA" id="ARBA00006484"/>
    </source>
</evidence>
<dbReference type="PROSITE" id="PS00061">
    <property type="entry name" value="ADH_SHORT"/>
    <property type="match status" value="1"/>
</dbReference>
<gene>
    <name evidence="3" type="ORF">IDH45_08065</name>
</gene>
<comment type="similarity">
    <text evidence="1">Belongs to the short-chain dehydrogenases/reductases (SDR) family.</text>
</comment>